<evidence type="ECO:0000256" key="10">
    <source>
        <dbReference type="ARBA" id="ARBA00023303"/>
    </source>
</evidence>
<evidence type="ECO:0000256" key="4">
    <source>
        <dbReference type="ARBA" id="ARBA00022692"/>
    </source>
</evidence>
<dbReference type="Pfam" id="PF00858">
    <property type="entry name" value="ASC"/>
    <property type="match status" value="1"/>
</dbReference>
<evidence type="ECO:0000256" key="9">
    <source>
        <dbReference type="ARBA" id="ARBA00023201"/>
    </source>
</evidence>
<feature type="non-terminal residue" evidence="14">
    <location>
        <position position="521"/>
    </location>
</feature>
<dbReference type="PRINTS" id="PR01078">
    <property type="entry name" value="AMINACHANNEL"/>
</dbReference>
<gene>
    <name evidence="14" type="primary">ORF91944</name>
</gene>
<keyword evidence="4 11" id="KW-0812">Transmembrane</keyword>
<comment type="similarity">
    <text evidence="11">Belongs to the amiloride-sensitive sodium channel (TC 1.A.6) family.</text>
</comment>
<keyword evidence="7 11" id="KW-0406">Ion transport</keyword>
<keyword evidence="10 11" id="KW-0407">Ion channel</keyword>
<comment type="subcellular location">
    <subcellularLocation>
        <location evidence="1">Membrane</location>
        <topology evidence="1">Multi-pass membrane protein</topology>
    </subcellularLocation>
</comment>
<feature type="region of interest" description="Disordered" evidence="12">
    <location>
        <begin position="1"/>
        <end position="29"/>
    </location>
</feature>
<keyword evidence="3 11" id="KW-0894">Sodium channel</keyword>
<evidence type="ECO:0000256" key="3">
    <source>
        <dbReference type="ARBA" id="ARBA00022461"/>
    </source>
</evidence>
<evidence type="ECO:0000256" key="11">
    <source>
        <dbReference type="RuleBase" id="RU000679"/>
    </source>
</evidence>
<reference evidence="14" key="1">
    <citation type="submission" date="2014-12" db="EMBL/GenBank/DDBJ databases">
        <title>Insight into the proteome of Arion vulgaris.</title>
        <authorList>
            <person name="Aradska J."/>
            <person name="Bulat T."/>
            <person name="Smidak R."/>
            <person name="Sarate P."/>
            <person name="Gangsoo J."/>
            <person name="Sialana F."/>
            <person name="Bilban M."/>
            <person name="Lubec G."/>
        </authorList>
    </citation>
    <scope>NUCLEOTIDE SEQUENCE</scope>
    <source>
        <tissue evidence="14">Skin</tissue>
    </source>
</reference>
<evidence type="ECO:0000256" key="7">
    <source>
        <dbReference type="ARBA" id="ARBA00023065"/>
    </source>
</evidence>
<feature type="compositionally biased region" description="Basic and acidic residues" evidence="12">
    <location>
        <begin position="1"/>
        <end position="10"/>
    </location>
</feature>
<organism evidence="14">
    <name type="scientific">Arion vulgaris</name>
    <dbReference type="NCBI Taxonomy" id="1028688"/>
    <lineage>
        <taxon>Eukaryota</taxon>
        <taxon>Metazoa</taxon>
        <taxon>Spiralia</taxon>
        <taxon>Lophotrochozoa</taxon>
        <taxon>Mollusca</taxon>
        <taxon>Gastropoda</taxon>
        <taxon>Heterobranchia</taxon>
        <taxon>Euthyneura</taxon>
        <taxon>Panpulmonata</taxon>
        <taxon>Eupulmonata</taxon>
        <taxon>Stylommatophora</taxon>
        <taxon>Helicina</taxon>
        <taxon>Arionoidea</taxon>
        <taxon>Arionidae</taxon>
        <taxon>Arion</taxon>
    </lineage>
</organism>
<name>A0A0B7A1D8_9EUPU</name>
<dbReference type="Gene3D" id="2.60.470.10">
    <property type="entry name" value="Acid-sensing ion channels like domains"/>
    <property type="match status" value="1"/>
</dbReference>
<dbReference type="EMBL" id="HACG01027773">
    <property type="protein sequence ID" value="CEK74638.1"/>
    <property type="molecule type" value="Transcribed_RNA"/>
</dbReference>
<evidence type="ECO:0000313" key="14">
    <source>
        <dbReference type="EMBL" id="CEK74638.1"/>
    </source>
</evidence>
<dbReference type="PANTHER" id="PTHR11690">
    <property type="entry name" value="AMILORIDE-SENSITIVE SODIUM CHANNEL-RELATED"/>
    <property type="match status" value="1"/>
</dbReference>
<evidence type="ECO:0000256" key="8">
    <source>
        <dbReference type="ARBA" id="ARBA00023136"/>
    </source>
</evidence>
<proteinExistence type="inferred from homology"/>
<dbReference type="Gene3D" id="1.10.287.770">
    <property type="entry name" value="YojJ-like"/>
    <property type="match status" value="1"/>
</dbReference>
<evidence type="ECO:0000256" key="12">
    <source>
        <dbReference type="SAM" id="MobiDB-lite"/>
    </source>
</evidence>
<feature type="compositionally biased region" description="Basic and acidic residues" evidence="12">
    <location>
        <begin position="17"/>
        <end position="27"/>
    </location>
</feature>
<keyword evidence="5 13" id="KW-1133">Transmembrane helix</keyword>
<accession>A0A0B7A1D8</accession>
<protein>
    <submittedName>
        <fullName evidence="14">Uncharacterized protein</fullName>
    </submittedName>
</protein>
<sequence>MSFDTWKEGTDSSSYTAKEDEGGHDAADCVANTKGPLFDFDSDDQLSTKHNAGNSENIEANKVAKKLRENRKGNKIKEIWTTFTMETSCHGLKIVGNSNMSTTARVLYGLLVALLICSLITTVFEMMNATLEHRTVIRTEVYVDLNQTFPSLTFCNMCPFNFRNKNDSDILYRLLARDSIFKVLVEDLHTNRDSIKQFLNRTVEDIFNEYSMGLGLVYATYEGISLNEDHFQVLDTIYGRCYQFNSPMYVAEHGAFRSNVVRRTSGLRMLLNIQQDDYGIYEHGTAGIKVFINDVKDFPEVYRSGIEIMPGTSTQMSIKTNKVSFLPSPYKSYGSEPCIRVDQRSPVLIEKMINYSFYNVEMCRDQCVTYKASMACSCYVHSLVIPHLRPCTTIEFIAGCFKNNSDRIILNIATECDCPKPCTATTYDVVLSSSQFPSKVSLNASRTFFNESDITKIRDNYLEVRVYFSSPLVKLETHEPEFRVDQLLGSLGGQFGLCLGASIITLVEVLDAVVCTVYVCI</sequence>
<dbReference type="InterPro" id="IPR001873">
    <property type="entry name" value="ENaC"/>
</dbReference>
<keyword evidence="9 11" id="KW-0739">Sodium transport</keyword>
<evidence type="ECO:0000256" key="13">
    <source>
        <dbReference type="SAM" id="Phobius"/>
    </source>
</evidence>
<dbReference type="GO" id="GO:0005886">
    <property type="term" value="C:plasma membrane"/>
    <property type="evidence" value="ECO:0007669"/>
    <property type="project" value="TreeGrafter"/>
</dbReference>
<dbReference type="PANTHER" id="PTHR11690:SF300">
    <property type="entry name" value="PICKPOCKET PROTEIN 19"/>
    <property type="match status" value="1"/>
</dbReference>
<feature type="transmembrane region" description="Helical" evidence="13">
    <location>
        <begin position="106"/>
        <end position="124"/>
    </location>
</feature>
<evidence type="ECO:0000256" key="1">
    <source>
        <dbReference type="ARBA" id="ARBA00004141"/>
    </source>
</evidence>
<keyword evidence="2 11" id="KW-0813">Transport</keyword>
<dbReference type="GO" id="GO:0015280">
    <property type="term" value="F:ligand-gated sodium channel activity"/>
    <property type="evidence" value="ECO:0007669"/>
    <property type="project" value="TreeGrafter"/>
</dbReference>
<evidence type="ECO:0000256" key="2">
    <source>
        <dbReference type="ARBA" id="ARBA00022448"/>
    </source>
</evidence>
<keyword evidence="6" id="KW-0915">Sodium</keyword>
<dbReference type="AlphaFoldDB" id="A0A0B7A1D8"/>
<evidence type="ECO:0000256" key="6">
    <source>
        <dbReference type="ARBA" id="ARBA00023053"/>
    </source>
</evidence>
<keyword evidence="8 13" id="KW-0472">Membrane</keyword>
<evidence type="ECO:0000256" key="5">
    <source>
        <dbReference type="ARBA" id="ARBA00022989"/>
    </source>
</evidence>